<evidence type="ECO:0000256" key="1">
    <source>
        <dbReference type="SAM" id="MobiDB-lite"/>
    </source>
</evidence>
<evidence type="ECO:0000313" key="2">
    <source>
        <dbReference type="EMBL" id="GBG67662.1"/>
    </source>
</evidence>
<reference evidence="2 3" key="1">
    <citation type="journal article" date="2018" name="Cell">
        <title>The Chara Genome: Secondary Complexity and Implications for Plant Terrestrialization.</title>
        <authorList>
            <person name="Nishiyama T."/>
            <person name="Sakayama H."/>
            <person name="Vries J.D."/>
            <person name="Buschmann H."/>
            <person name="Saint-Marcoux D."/>
            <person name="Ullrich K.K."/>
            <person name="Haas F.B."/>
            <person name="Vanderstraeten L."/>
            <person name="Becker D."/>
            <person name="Lang D."/>
            <person name="Vosolsobe S."/>
            <person name="Rombauts S."/>
            <person name="Wilhelmsson P.K.I."/>
            <person name="Janitza P."/>
            <person name="Kern R."/>
            <person name="Heyl A."/>
            <person name="Rumpler F."/>
            <person name="Villalobos L.I.A.C."/>
            <person name="Clay J.M."/>
            <person name="Skokan R."/>
            <person name="Toyoda A."/>
            <person name="Suzuki Y."/>
            <person name="Kagoshima H."/>
            <person name="Schijlen E."/>
            <person name="Tajeshwar N."/>
            <person name="Catarino B."/>
            <person name="Hetherington A.J."/>
            <person name="Saltykova A."/>
            <person name="Bonnot C."/>
            <person name="Breuninger H."/>
            <person name="Symeonidi A."/>
            <person name="Radhakrishnan G.V."/>
            <person name="Van Nieuwerburgh F."/>
            <person name="Deforce D."/>
            <person name="Chang C."/>
            <person name="Karol K.G."/>
            <person name="Hedrich R."/>
            <person name="Ulvskov P."/>
            <person name="Glockner G."/>
            <person name="Delwiche C.F."/>
            <person name="Petrasek J."/>
            <person name="Van de Peer Y."/>
            <person name="Friml J."/>
            <person name="Beilby M."/>
            <person name="Dolan L."/>
            <person name="Kohara Y."/>
            <person name="Sugano S."/>
            <person name="Fujiyama A."/>
            <person name="Delaux P.-M."/>
            <person name="Quint M."/>
            <person name="TheiBen G."/>
            <person name="Hagemann M."/>
            <person name="Harholt J."/>
            <person name="Dunand C."/>
            <person name="Zachgo S."/>
            <person name="Langdale J."/>
            <person name="Maumus F."/>
            <person name="Straeten D.V.D."/>
            <person name="Gould S.B."/>
            <person name="Rensing S.A."/>
        </authorList>
    </citation>
    <scope>NUCLEOTIDE SEQUENCE [LARGE SCALE GENOMIC DNA]</scope>
    <source>
        <strain evidence="2 3">S276</strain>
    </source>
</reference>
<feature type="region of interest" description="Disordered" evidence="1">
    <location>
        <begin position="1"/>
        <end position="42"/>
    </location>
</feature>
<proteinExistence type="predicted"/>
<name>A0A388KC64_CHABU</name>
<accession>A0A388KC64</accession>
<dbReference type="Gramene" id="GBG67662">
    <property type="protein sequence ID" value="GBG67662"/>
    <property type="gene ID" value="CBR_g790"/>
</dbReference>
<dbReference type="EMBL" id="BFEA01000090">
    <property type="protein sequence ID" value="GBG67662.1"/>
    <property type="molecule type" value="Genomic_DNA"/>
</dbReference>
<evidence type="ECO:0000313" key="3">
    <source>
        <dbReference type="Proteomes" id="UP000265515"/>
    </source>
</evidence>
<sequence length="142" mass="15672">MPKWMMERSRPMHPGLCGTSLSAGVPQRRAQSSRQTSATWPAFSSTERHDTGLLSCCRRVLAVVQACLSSSAEQLASATRWALELVRKGERVSVTMERGMHQMGPRHRWNKGAVGRGKYGPLLRMIDFEVAPDNVSSESATS</sequence>
<dbReference type="Proteomes" id="UP000265515">
    <property type="component" value="Unassembled WGS sequence"/>
</dbReference>
<comment type="caution">
    <text evidence="2">The sequence shown here is derived from an EMBL/GenBank/DDBJ whole genome shotgun (WGS) entry which is preliminary data.</text>
</comment>
<organism evidence="2 3">
    <name type="scientific">Chara braunii</name>
    <name type="common">Braun's stonewort</name>
    <dbReference type="NCBI Taxonomy" id="69332"/>
    <lineage>
        <taxon>Eukaryota</taxon>
        <taxon>Viridiplantae</taxon>
        <taxon>Streptophyta</taxon>
        <taxon>Charophyceae</taxon>
        <taxon>Charales</taxon>
        <taxon>Characeae</taxon>
        <taxon>Chara</taxon>
    </lineage>
</organism>
<protein>
    <submittedName>
        <fullName evidence="2">Uncharacterized protein</fullName>
    </submittedName>
</protein>
<feature type="compositionally biased region" description="Polar residues" evidence="1">
    <location>
        <begin position="29"/>
        <end position="42"/>
    </location>
</feature>
<keyword evidence="3" id="KW-1185">Reference proteome</keyword>
<feature type="compositionally biased region" description="Basic and acidic residues" evidence="1">
    <location>
        <begin position="1"/>
        <end position="10"/>
    </location>
</feature>
<gene>
    <name evidence="2" type="ORF">CBR_g790</name>
</gene>
<dbReference type="AlphaFoldDB" id="A0A388KC64"/>